<evidence type="ECO:0000313" key="11">
    <source>
        <dbReference type="Proteomes" id="UP000094256"/>
    </source>
</evidence>
<dbReference type="InterPro" id="IPR012910">
    <property type="entry name" value="Plug_dom"/>
</dbReference>
<dbReference type="Gene3D" id="2.40.170.20">
    <property type="entry name" value="TonB-dependent receptor, beta-barrel domain"/>
    <property type="match status" value="1"/>
</dbReference>
<feature type="domain" description="TonB-dependent receptor-like beta-barrel" evidence="8">
    <location>
        <begin position="418"/>
        <end position="857"/>
    </location>
</feature>
<keyword evidence="5" id="KW-0998">Cell outer membrane</keyword>
<dbReference type="AlphaFoldDB" id="A0A1B3ZCK2"/>
<feature type="chain" id="PRO_5008556405" evidence="7">
    <location>
        <begin position="28"/>
        <end position="890"/>
    </location>
</feature>
<name>A0A1B3ZCK2_9SPHN</name>
<keyword evidence="2 7" id="KW-0732">Signal</keyword>
<dbReference type="InterPro" id="IPR010104">
    <property type="entry name" value="TonB_rcpt_bac"/>
</dbReference>
<dbReference type="InterPro" id="IPR036942">
    <property type="entry name" value="Beta-barrel_TonB_sf"/>
</dbReference>
<dbReference type="PROSITE" id="PS01156">
    <property type="entry name" value="TONB_DEPENDENT_REC_2"/>
    <property type="match status" value="1"/>
</dbReference>
<dbReference type="PANTHER" id="PTHR40980">
    <property type="entry name" value="PLUG DOMAIN-CONTAINING PROTEIN"/>
    <property type="match status" value="1"/>
</dbReference>
<keyword evidence="3 6" id="KW-0798">TonB box</keyword>
<evidence type="ECO:0000256" key="3">
    <source>
        <dbReference type="ARBA" id="ARBA00023077"/>
    </source>
</evidence>
<keyword evidence="10" id="KW-0675">Receptor</keyword>
<dbReference type="InterPro" id="IPR000531">
    <property type="entry name" value="Beta-barrel_TonB"/>
</dbReference>
<dbReference type="InterPro" id="IPR037066">
    <property type="entry name" value="Plug_dom_sf"/>
</dbReference>
<dbReference type="SUPFAM" id="SSF56935">
    <property type="entry name" value="Porins"/>
    <property type="match status" value="1"/>
</dbReference>
<dbReference type="KEGG" id="span:AWL63_15460"/>
<evidence type="ECO:0000256" key="2">
    <source>
        <dbReference type="ARBA" id="ARBA00022729"/>
    </source>
</evidence>
<comment type="similarity">
    <text evidence="6">Belongs to the TonB-dependent receptor family.</text>
</comment>
<feature type="domain" description="TonB-dependent receptor plug" evidence="9">
    <location>
        <begin position="71"/>
        <end position="181"/>
    </location>
</feature>
<evidence type="ECO:0000259" key="9">
    <source>
        <dbReference type="Pfam" id="PF07715"/>
    </source>
</evidence>
<dbReference type="InterPro" id="IPR010917">
    <property type="entry name" value="TonB_rcpt_CS"/>
</dbReference>
<dbReference type="NCBIfam" id="TIGR01782">
    <property type="entry name" value="TonB-Xanth-Caul"/>
    <property type="match status" value="1"/>
</dbReference>
<dbReference type="Pfam" id="PF07715">
    <property type="entry name" value="Plug"/>
    <property type="match status" value="1"/>
</dbReference>
<dbReference type="PANTHER" id="PTHR40980:SF3">
    <property type="entry name" value="TONB-DEPENDENT RECEPTOR-LIKE BETA-BARREL DOMAIN-CONTAINING PROTEIN"/>
    <property type="match status" value="1"/>
</dbReference>
<keyword evidence="4 6" id="KW-0472">Membrane</keyword>
<protein>
    <submittedName>
        <fullName evidence="10">TonB-dependent receptor</fullName>
    </submittedName>
</protein>
<dbReference type="Gene3D" id="2.170.130.10">
    <property type="entry name" value="TonB-dependent receptor, plug domain"/>
    <property type="match status" value="1"/>
</dbReference>
<dbReference type="STRING" id="1560345.AWL63_15460"/>
<evidence type="ECO:0000313" key="10">
    <source>
        <dbReference type="EMBL" id="AOH85147.1"/>
    </source>
</evidence>
<evidence type="ECO:0000256" key="1">
    <source>
        <dbReference type="ARBA" id="ARBA00004442"/>
    </source>
</evidence>
<feature type="signal peptide" evidence="7">
    <location>
        <begin position="1"/>
        <end position="27"/>
    </location>
</feature>
<dbReference type="EMBL" id="CP014168">
    <property type="protein sequence ID" value="AOH85147.1"/>
    <property type="molecule type" value="Genomic_DNA"/>
</dbReference>
<evidence type="ECO:0000259" key="8">
    <source>
        <dbReference type="Pfam" id="PF00593"/>
    </source>
</evidence>
<evidence type="ECO:0000256" key="7">
    <source>
        <dbReference type="SAM" id="SignalP"/>
    </source>
</evidence>
<dbReference type="OrthoDB" id="5476657at2"/>
<sequence>MSSYSRLFRATLPFTLAALGYTQPAAAQLIAEAANPGAQTPDANTAAADGANDIVVTGSYADSLAAATETKRRAAFGVDAINSTDIGKFPAQNVAEALQLVPGVAITRPRGEGLYISVRGLGPQFQNTLLNGRPIAINDLIENGGANGRQFRFEMLPAEFVSQIDVVKTPTADMNEGALGGNIDVHTFRPLEVGTKTTLNLRGTYTTLTEKVKPNATGLTSFKSGDGTFGILAAAQYWGKSVRNDRSYNTGWYLDKFASALGSGFYTPGRTRPTVETEDRKRLSGLISAQWQPTPELETTLDVLATRLDVAYDEFGLDIYPDDSSVAGHKPAIVPGSVKRDGETVVAATINDVRFMGTREYSLNRHDLITIGLKQAWNPEGWHIVANANWSYAHSFHPSYAEGTVRSRIQFFAPLSYDSSGGYKVAPTITTPTNVLNPANYTLYPFNIAPKNSKDWDRYVRLDVDHDMDGFITKLSAGGEYHSRKRDYRRRDFTVNPAANTSLTGFAPNGYEQIPFDNFLSGVPGNYPRTWIVPITSVFYDKLFTDAIANAPLAAGDLRASYVVTEKTAGGYVRADYAFSLGAVPVTGNVGVRYVHTDQVASGTLTTGSVATPASFPQTFNDWLPSFNLRAELTHDLVGRLAASRVLTRPNVTQSAPQISVSTDQPTASGGNPALKPFLATQFDASLEWYFNRQGSLTGALFYKAMDNYITAQNINVEIPGRGTVLLSTQVNGGNAKVYGAEAAYNQVFTFLPAPFDGLGFQASYTHTSVQASYTAGARPIKDQLIGLSKNSFNVVGFYDKGPLSTRLSYTWRDKYLTGIGSTTQATTTQAAFGSLDGNLSIRATSHLMFSVEAINIANANSYSYNEKELQFGEINNYGRTILFGVRAQF</sequence>
<proteinExistence type="inferred from homology"/>
<evidence type="ECO:0000256" key="5">
    <source>
        <dbReference type="ARBA" id="ARBA00023237"/>
    </source>
</evidence>
<dbReference type="CDD" id="cd01347">
    <property type="entry name" value="ligand_gated_channel"/>
    <property type="match status" value="1"/>
</dbReference>
<evidence type="ECO:0000256" key="4">
    <source>
        <dbReference type="ARBA" id="ARBA00023136"/>
    </source>
</evidence>
<dbReference type="Proteomes" id="UP000094256">
    <property type="component" value="Chromosome"/>
</dbReference>
<keyword evidence="11" id="KW-1185">Reference proteome</keyword>
<gene>
    <name evidence="10" type="ORF">AWL63_15460</name>
</gene>
<dbReference type="RefSeq" id="WP_069205689.1">
    <property type="nucleotide sequence ID" value="NZ_CP014168.1"/>
</dbReference>
<evidence type="ECO:0000256" key="6">
    <source>
        <dbReference type="RuleBase" id="RU003357"/>
    </source>
</evidence>
<reference evidence="10 11" key="1">
    <citation type="submission" date="2016-01" db="EMBL/GenBank/DDBJ databases">
        <title>Complete genome and mega plasmid sequence of Sphingomonas panacis DCY99 elicits systemic resistance in rice to Xanthomonas oryzae.</title>
        <authorList>
            <person name="Kim Y.J."/>
            <person name="Yang D.C."/>
            <person name="Sing P."/>
        </authorList>
    </citation>
    <scope>NUCLEOTIDE SEQUENCE [LARGE SCALE GENOMIC DNA]</scope>
    <source>
        <strain evidence="10 11">DCY99</strain>
    </source>
</reference>
<dbReference type="GO" id="GO:0009279">
    <property type="term" value="C:cell outer membrane"/>
    <property type="evidence" value="ECO:0007669"/>
    <property type="project" value="UniProtKB-SubCell"/>
</dbReference>
<accession>A0A1B3ZCK2</accession>
<dbReference type="Pfam" id="PF00593">
    <property type="entry name" value="TonB_dep_Rec_b-barrel"/>
    <property type="match status" value="1"/>
</dbReference>
<organism evidence="10 11">
    <name type="scientific">Sphingomonas panacis</name>
    <dbReference type="NCBI Taxonomy" id="1560345"/>
    <lineage>
        <taxon>Bacteria</taxon>
        <taxon>Pseudomonadati</taxon>
        <taxon>Pseudomonadota</taxon>
        <taxon>Alphaproteobacteria</taxon>
        <taxon>Sphingomonadales</taxon>
        <taxon>Sphingomonadaceae</taxon>
        <taxon>Sphingomonas</taxon>
    </lineage>
</organism>
<comment type="subcellular location">
    <subcellularLocation>
        <location evidence="1 6">Cell outer membrane</location>
    </subcellularLocation>
</comment>